<evidence type="ECO:0000256" key="6">
    <source>
        <dbReference type="ARBA" id="ARBA00023136"/>
    </source>
</evidence>
<dbReference type="GO" id="GO:0005886">
    <property type="term" value="C:plasma membrane"/>
    <property type="evidence" value="ECO:0007669"/>
    <property type="project" value="TreeGrafter"/>
</dbReference>
<dbReference type="InterPro" id="IPR029044">
    <property type="entry name" value="Nucleotide-diphossugar_trans"/>
</dbReference>
<dbReference type="SUPFAM" id="SSF53448">
    <property type="entry name" value="Nucleotide-diphospho-sugar transferases"/>
    <property type="match status" value="1"/>
</dbReference>
<feature type="transmembrane region" description="Helical" evidence="7">
    <location>
        <begin position="265"/>
        <end position="290"/>
    </location>
</feature>
<evidence type="ECO:0000256" key="3">
    <source>
        <dbReference type="ARBA" id="ARBA00022679"/>
    </source>
</evidence>
<keyword evidence="2" id="KW-0328">Glycosyltransferase</keyword>
<dbReference type="Gene3D" id="3.90.550.10">
    <property type="entry name" value="Spore Coat Polysaccharide Biosynthesis Protein SpsA, Chain A"/>
    <property type="match status" value="1"/>
</dbReference>
<keyword evidence="6 7" id="KW-0472">Membrane</keyword>
<dbReference type="EMBL" id="AP035785">
    <property type="protein sequence ID" value="BFO72085.1"/>
    <property type="molecule type" value="Genomic_DNA"/>
</dbReference>
<gene>
    <name evidence="9" type="ORF">GTC17253_20510</name>
</gene>
<comment type="subcellular location">
    <subcellularLocation>
        <location evidence="1">Membrane</location>
        <topology evidence="1">Multi-pass membrane protein</topology>
    </subcellularLocation>
</comment>
<evidence type="ECO:0000256" key="4">
    <source>
        <dbReference type="ARBA" id="ARBA00022692"/>
    </source>
</evidence>
<dbReference type="PANTHER" id="PTHR48090">
    <property type="entry name" value="UNDECAPRENYL-PHOSPHATE 4-DEOXY-4-FORMAMIDO-L-ARABINOSE TRANSFERASE-RELATED"/>
    <property type="match status" value="1"/>
</dbReference>
<keyword evidence="4 7" id="KW-0812">Transmembrane</keyword>
<evidence type="ECO:0000256" key="5">
    <source>
        <dbReference type="ARBA" id="ARBA00022989"/>
    </source>
</evidence>
<dbReference type="PANTHER" id="PTHR48090:SF1">
    <property type="entry name" value="PROPHAGE BACTOPRENOL GLUCOSYL TRANSFERASE HOMOLOG"/>
    <property type="match status" value="1"/>
</dbReference>
<dbReference type="AlphaFoldDB" id="A0AB33IR13"/>
<name>A0AB33IR13_9BACT</name>
<sequence>MKIYIVIPCYNEEAVLPWSINRLQQLAARLKKEEDVEATLLFVDDGSRDGTWKLIGEYVRQYQNVSGLKLSHNEGHQNALWAGLEQSVGKCDAAVSIDADLQDDETAIVEMARQVKGGKDIVYGVRKRRDTDTAFKRVSAQLFYRLMKQVDKEIVFNHADFRMMTSRAVEALMEYSERNLFLRGVVRQLGFNEGFVYYDRTARTAGESKYPLRKMLAFSIDGITSFSVAPLKWITVIGLVMMLVSVGAIAYAIVEHIAGKTVAGWTSILASLWFIGGIVTTGIGITGVYIGKIYTEVKRRPRYFVDERLNL</sequence>
<feature type="transmembrane region" description="Helical" evidence="7">
    <location>
        <begin position="233"/>
        <end position="253"/>
    </location>
</feature>
<accession>A0AB33IR13</accession>
<keyword evidence="5 7" id="KW-1133">Transmembrane helix</keyword>
<reference evidence="9" key="1">
    <citation type="submission" date="2024-07" db="EMBL/GenBank/DDBJ databases">
        <title>Complete genome sequence of Prevotella sp. YM-2024 GTC17253.</title>
        <authorList>
            <person name="Hayashi M."/>
            <person name="Muto Y."/>
            <person name="Tanaka K."/>
            <person name="Niwa H."/>
        </authorList>
    </citation>
    <scope>NUCLEOTIDE SEQUENCE</scope>
    <source>
        <strain evidence="9">GTC17253</strain>
    </source>
</reference>
<protein>
    <submittedName>
        <fullName evidence="9">Glycosyltransferase family 2 protein</fullName>
    </submittedName>
</protein>
<evidence type="ECO:0000256" key="2">
    <source>
        <dbReference type="ARBA" id="ARBA00022676"/>
    </source>
</evidence>
<evidence type="ECO:0000259" key="8">
    <source>
        <dbReference type="Pfam" id="PF00535"/>
    </source>
</evidence>
<evidence type="ECO:0000256" key="7">
    <source>
        <dbReference type="SAM" id="Phobius"/>
    </source>
</evidence>
<dbReference type="InterPro" id="IPR050256">
    <property type="entry name" value="Glycosyltransferase_2"/>
</dbReference>
<evidence type="ECO:0000313" key="9">
    <source>
        <dbReference type="EMBL" id="BFO72085.1"/>
    </source>
</evidence>
<feature type="domain" description="Glycosyltransferase 2-like" evidence="8">
    <location>
        <begin position="5"/>
        <end position="170"/>
    </location>
</feature>
<organism evidence="9">
    <name type="scientific">Prevotella sp. GTC17253</name>
    <dbReference type="NCBI Taxonomy" id="3236793"/>
    <lineage>
        <taxon>Bacteria</taxon>
        <taxon>Pseudomonadati</taxon>
        <taxon>Bacteroidota</taxon>
        <taxon>Bacteroidia</taxon>
        <taxon>Bacteroidales</taxon>
        <taxon>Prevotellaceae</taxon>
        <taxon>Prevotella</taxon>
    </lineage>
</organism>
<keyword evidence="3" id="KW-0808">Transferase</keyword>
<dbReference type="Pfam" id="PF00535">
    <property type="entry name" value="Glycos_transf_2"/>
    <property type="match status" value="1"/>
</dbReference>
<dbReference type="GO" id="GO:0016757">
    <property type="term" value="F:glycosyltransferase activity"/>
    <property type="evidence" value="ECO:0007669"/>
    <property type="project" value="UniProtKB-KW"/>
</dbReference>
<dbReference type="CDD" id="cd04187">
    <property type="entry name" value="DPM1_like_bac"/>
    <property type="match status" value="1"/>
</dbReference>
<evidence type="ECO:0000256" key="1">
    <source>
        <dbReference type="ARBA" id="ARBA00004141"/>
    </source>
</evidence>
<proteinExistence type="predicted"/>
<dbReference type="InterPro" id="IPR001173">
    <property type="entry name" value="Glyco_trans_2-like"/>
</dbReference>